<protein>
    <submittedName>
        <fullName evidence="1">ImpE/SciE family protein</fullName>
    </submittedName>
</protein>
<dbReference type="InterPro" id="IPR011990">
    <property type="entry name" value="TPR-like_helical_dom_sf"/>
</dbReference>
<keyword evidence="2" id="KW-1185">Reference proteome</keyword>
<evidence type="ECO:0000313" key="2">
    <source>
        <dbReference type="Proteomes" id="UP000298656"/>
    </source>
</evidence>
<dbReference type="KEGG" id="tvl:FAZ95_36160"/>
<proteinExistence type="predicted"/>
<dbReference type="Gene3D" id="1.25.40.10">
    <property type="entry name" value="Tetratricopeptide repeat domain"/>
    <property type="match status" value="1"/>
</dbReference>
<accession>A0A4P8J0R5</accession>
<sequence>MTMSLDARLDDVEGLIRRQPAVAGHRWTLFQLLCVTEQWERAIQQLQVFAQLDPQHAQAAQAYRDLIRAERWRAKVLGGLAQPGFIVEAPSWVEKLAEALRLTAAGQTEAADSTREAALDQAPLVGGRGTTHSFDWIADSDSRLGPVCEIITAGRYRWLPFSDIVAWEIRRPAALVDLVWASCSLTLVDGTKAHGFMPARFPVIAHTLHNSAMQDALRLGNTTVWTDIGRTGVVAQGRKTWATSAGDAGLFELDVCAFAHDANATLAGRVAVIATASRGDLDGTA</sequence>
<dbReference type="AlphaFoldDB" id="A0A4P8J0R5"/>
<organism evidence="1 2">
    <name type="scientific">Trinickia violacea</name>
    <dbReference type="NCBI Taxonomy" id="2571746"/>
    <lineage>
        <taxon>Bacteria</taxon>
        <taxon>Pseudomonadati</taxon>
        <taxon>Pseudomonadota</taxon>
        <taxon>Betaproteobacteria</taxon>
        <taxon>Burkholderiales</taxon>
        <taxon>Burkholderiaceae</taxon>
        <taxon>Trinickia</taxon>
    </lineage>
</organism>
<name>A0A4P8J0R5_9BURK</name>
<dbReference type="PIRSF" id="PIRSF029288">
    <property type="entry name" value="SciE_ImpE"/>
    <property type="match status" value="1"/>
</dbReference>
<dbReference type="InterPro" id="IPR009211">
    <property type="entry name" value="TagJ"/>
</dbReference>
<gene>
    <name evidence="1" type="ORF">FAZ95_36160</name>
</gene>
<dbReference type="EMBL" id="CP040078">
    <property type="protein sequence ID" value="QCP54376.1"/>
    <property type="molecule type" value="Genomic_DNA"/>
</dbReference>
<reference evidence="1 2" key="1">
    <citation type="submission" date="2019-05" db="EMBL/GenBank/DDBJ databases">
        <title>Burkholderia sp. DHOD12, isolated from subtropical forest soil.</title>
        <authorList>
            <person name="Gao Z.-H."/>
            <person name="Qiu L.-H."/>
        </authorList>
    </citation>
    <scope>NUCLEOTIDE SEQUENCE [LARGE SCALE GENOMIC DNA]</scope>
    <source>
        <strain evidence="1 2">DHOD12</strain>
    </source>
</reference>
<dbReference type="OrthoDB" id="5416084at2"/>
<evidence type="ECO:0000313" key="1">
    <source>
        <dbReference type="EMBL" id="QCP54376.1"/>
    </source>
</evidence>
<dbReference type="RefSeq" id="WP_137337143.1">
    <property type="nucleotide sequence ID" value="NZ_CP040078.1"/>
</dbReference>
<dbReference type="SUPFAM" id="SSF144059">
    <property type="entry name" value="ImpE-like"/>
    <property type="match status" value="1"/>
</dbReference>
<dbReference type="Pfam" id="PF07024">
    <property type="entry name" value="ImpE"/>
    <property type="match status" value="1"/>
</dbReference>
<dbReference type="Proteomes" id="UP000298656">
    <property type="component" value="Chromosome 2"/>
</dbReference>